<accession>A0A2P2PY36</accession>
<dbReference type="EMBL" id="GGEC01079162">
    <property type="protein sequence ID" value="MBX59646.1"/>
    <property type="molecule type" value="Transcribed_RNA"/>
</dbReference>
<protein>
    <submittedName>
        <fullName evidence="1">Uncharacterized protein</fullName>
    </submittedName>
</protein>
<sequence>MGMARGWICRSRTRSSTLSSWLLPRAGL</sequence>
<proteinExistence type="predicted"/>
<reference evidence="1" key="1">
    <citation type="submission" date="2018-02" db="EMBL/GenBank/DDBJ databases">
        <title>Rhizophora mucronata_Transcriptome.</title>
        <authorList>
            <person name="Meera S.P."/>
            <person name="Sreeshan A."/>
            <person name="Augustine A."/>
        </authorList>
    </citation>
    <scope>NUCLEOTIDE SEQUENCE</scope>
    <source>
        <tissue evidence="1">Leaf</tissue>
    </source>
</reference>
<dbReference type="AlphaFoldDB" id="A0A2P2PY36"/>
<name>A0A2P2PY36_RHIMU</name>
<organism evidence="1">
    <name type="scientific">Rhizophora mucronata</name>
    <name type="common">Asiatic mangrove</name>
    <dbReference type="NCBI Taxonomy" id="61149"/>
    <lineage>
        <taxon>Eukaryota</taxon>
        <taxon>Viridiplantae</taxon>
        <taxon>Streptophyta</taxon>
        <taxon>Embryophyta</taxon>
        <taxon>Tracheophyta</taxon>
        <taxon>Spermatophyta</taxon>
        <taxon>Magnoliopsida</taxon>
        <taxon>eudicotyledons</taxon>
        <taxon>Gunneridae</taxon>
        <taxon>Pentapetalae</taxon>
        <taxon>rosids</taxon>
        <taxon>fabids</taxon>
        <taxon>Malpighiales</taxon>
        <taxon>Rhizophoraceae</taxon>
        <taxon>Rhizophora</taxon>
    </lineage>
</organism>
<evidence type="ECO:0000313" key="1">
    <source>
        <dbReference type="EMBL" id="MBX59646.1"/>
    </source>
</evidence>